<evidence type="ECO:0000256" key="1">
    <source>
        <dbReference type="ARBA" id="ARBA00009437"/>
    </source>
</evidence>
<keyword evidence="3" id="KW-0238">DNA-binding</keyword>
<dbReference type="InterPro" id="IPR005119">
    <property type="entry name" value="LysR_subst-bd"/>
</dbReference>
<dbReference type="GO" id="GO:0003677">
    <property type="term" value="F:DNA binding"/>
    <property type="evidence" value="ECO:0007669"/>
    <property type="project" value="UniProtKB-KW"/>
</dbReference>
<reference evidence="6 7" key="1">
    <citation type="journal article" date="2011" name="J. Biotechnol.">
        <title>The complete genome sequence of the dominant Sinorhizobium meliloti field isolate SM11 extends the S. meliloti pan-genome.</title>
        <authorList>
            <person name="Schneiker-Bekel S."/>
            <person name="Wibberg D."/>
            <person name="Bekel T."/>
            <person name="Blom J."/>
            <person name="Linke B."/>
            <person name="Neuweger H."/>
            <person name="Stiens M."/>
            <person name="Vorholter F.J."/>
            <person name="Weidner S."/>
            <person name="Goesmann A."/>
            <person name="Puhler A."/>
            <person name="Schluter A."/>
        </authorList>
    </citation>
    <scope>NUCLEOTIDE SEQUENCE [LARGE SCALE GENOMIC DNA]</scope>
    <source>
        <strain evidence="6 7">SM11</strain>
        <plasmid evidence="7">pSmeSM11c</plasmid>
    </source>
</reference>
<gene>
    <name evidence="6" type="ordered locus">SM11_pC0509</name>
</gene>
<keyword evidence="6" id="KW-0614">Plasmid</keyword>
<sequence length="300" mass="32954">MLAYSPLENRMTFGFDLDLLRAFTAVVETGGFTRAAERVHRTQSTISQQIKKLETNLGHVLLIRDRATGSVRTTEEGELLMSYARRILSVSAEANEALGRSMPSPKTVRLGVPEDFAGRRMIDLLSGFARASPRTRLDTISGWSFELRRLLQAGEIDLALVKREPGNGACIAKWEERLVWIGDPLLAVGNDPVPLAVFPSGCIYRERVIRAVERSGKAWRIAYSSQGLMGVQAAVASGLGISLLPNDAVLPEHRLLHETDGFMPEPASELALITIAKKLDPAVQDLVDYLLASLKAMKFT</sequence>
<proteinExistence type="inferred from homology"/>
<evidence type="ECO:0000313" key="6">
    <source>
        <dbReference type="EMBL" id="AEH81582.1"/>
    </source>
</evidence>
<evidence type="ECO:0000256" key="4">
    <source>
        <dbReference type="ARBA" id="ARBA00023163"/>
    </source>
</evidence>
<evidence type="ECO:0000259" key="5">
    <source>
        <dbReference type="PROSITE" id="PS50931"/>
    </source>
</evidence>
<dbReference type="AlphaFoldDB" id="F7XDF7"/>
<dbReference type="SUPFAM" id="SSF53850">
    <property type="entry name" value="Periplasmic binding protein-like II"/>
    <property type="match status" value="1"/>
</dbReference>
<dbReference type="SUPFAM" id="SSF46785">
    <property type="entry name" value="Winged helix' DNA-binding domain"/>
    <property type="match status" value="1"/>
</dbReference>
<geneLocation type="plasmid" evidence="6 7">
    <name>pSmeSM11c</name>
</geneLocation>
<keyword evidence="4" id="KW-0804">Transcription</keyword>
<comment type="similarity">
    <text evidence="1">Belongs to the LysR transcriptional regulatory family.</text>
</comment>
<name>F7XDF7_SINMM</name>
<dbReference type="GO" id="GO:0003700">
    <property type="term" value="F:DNA-binding transcription factor activity"/>
    <property type="evidence" value="ECO:0007669"/>
    <property type="project" value="InterPro"/>
</dbReference>
<dbReference type="Pfam" id="PF03466">
    <property type="entry name" value="LysR_substrate"/>
    <property type="match status" value="1"/>
</dbReference>
<dbReference type="Gene3D" id="1.10.10.10">
    <property type="entry name" value="Winged helix-like DNA-binding domain superfamily/Winged helix DNA-binding domain"/>
    <property type="match status" value="1"/>
</dbReference>
<dbReference type="HOGENOM" id="CLU_039613_1_1_5"/>
<dbReference type="PROSITE" id="PS50931">
    <property type="entry name" value="HTH_LYSR"/>
    <property type="match status" value="1"/>
</dbReference>
<dbReference type="KEGG" id="smx:SM11_pC0509"/>
<dbReference type="PRINTS" id="PR00039">
    <property type="entry name" value="HTHLYSR"/>
</dbReference>
<dbReference type="Gene3D" id="3.40.190.10">
    <property type="entry name" value="Periplasmic binding protein-like II"/>
    <property type="match status" value="2"/>
</dbReference>
<feature type="domain" description="HTH lysR-type" evidence="5">
    <location>
        <begin position="15"/>
        <end position="74"/>
    </location>
</feature>
<evidence type="ECO:0000313" key="7">
    <source>
        <dbReference type="Proteomes" id="UP000009045"/>
    </source>
</evidence>
<dbReference type="InterPro" id="IPR050176">
    <property type="entry name" value="LTTR"/>
</dbReference>
<dbReference type="FunFam" id="1.10.10.10:FF:000001">
    <property type="entry name" value="LysR family transcriptional regulator"/>
    <property type="match status" value="1"/>
</dbReference>
<dbReference type="PANTHER" id="PTHR30579:SF7">
    <property type="entry name" value="HTH-TYPE TRANSCRIPTIONAL REGULATOR LRHA-RELATED"/>
    <property type="match status" value="1"/>
</dbReference>
<dbReference type="Proteomes" id="UP000009045">
    <property type="component" value="Plasmid pSmeSM11c"/>
</dbReference>
<organism evidence="6 7">
    <name type="scientific">Sinorhizobium meliloti (strain SM11)</name>
    <dbReference type="NCBI Taxonomy" id="707241"/>
    <lineage>
        <taxon>Bacteria</taxon>
        <taxon>Pseudomonadati</taxon>
        <taxon>Pseudomonadota</taxon>
        <taxon>Alphaproteobacteria</taxon>
        <taxon>Hyphomicrobiales</taxon>
        <taxon>Rhizobiaceae</taxon>
        <taxon>Sinorhizobium/Ensifer group</taxon>
        <taxon>Sinorhizobium</taxon>
    </lineage>
</organism>
<dbReference type="EMBL" id="CP001831">
    <property type="protein sequence ID" value="AEH81582.1"/>
    <property type="molecule type" value="Genomic_DNA"/>
</dbReference>
<dbReference type="InterPro" id="IPR000847">
    <property type="entry name" value="LysR_HTH_N"/>
</dbReference>
<dbReference type="InterPro" id="IPR036388">
    <property type="entry name" value="WH-like_DNA-bd_sf"/>
</dbReference>
<keyword evidence="2" id="KW-0805">Transcription regulation</keyword>
<protein>
    <submittedName>
        <fullName evidence="6">Transcriptional regulator, LysR family</fullName>
    </submittedName>
</protein>
<dbReference type="Pfam" id="PF00126">
    <property type="entry name" value="HTH_1"/>
    <property type="match status" value="1"/>
</dbReference>
<dbReference type="PATRIC" id="fig|707241.3.peg.4481"/>
<dbReference type="PANTHER" id="PTHR30579">
    <property type="entry name" value="TRANSCRIPTIONAL REGULATOR"/>
    <property type="match status" value="1"/>
</dbReference>
<accession>F7XDF7</accession>
<evidence type="ECO:0000256" key="2">
    <source>
        <dbReference type="ARBA" id="ARBA00023015"/>
    </source>
</evidence>
<dbReference type="InterPro" id="IPR036390">
    <property type="entry name" value="WH_DNA-bd_sf"/>
</dbReference>
<evidence type="ECO:0000256" key="3">
    <source>
        <dbReference type="ARBA" id="ARBA00023125"/>
    </source>
</evidence>